<evidence type="ECO:0000256" key="1">
    <source>
        <dbReference type="SAM" id="Phobius"/>
    </source>
</evidence>
<dbReference type="EMBL" id="CP097122">
    <property type="protein sequence ID" value="USS91741.1"/>
    <property type="molecule type" value="Genomic_DNA"/>
</dbReference>
<dbReference type="Proteomes" id="UP001056093">
    <property type="component" value="Chromosome"/>
</dbReference>
<sequence>MFLLFGLILVVWGVVSLFRFTLSVFSYFLILIGFLLIIGFFLHHWIFSLILAAIIVYIVRSGKRRVVVEEQADTGFGRRDISDEAEQSDSK</sequence>
<gene>
    <name evidence="2" type="ORF">M3M36_05350</name>
</gene>
<dbReference type="RefSeq" id="WP_252773556.1">
    <property type="nucleotide sequence ID" value="NZ_CP097122.1"/>
</dbReference>
<reference evidence="2" key="1">
    <citation type="submission" date="2022-05" db="EMBL/GenBank/DDBJ databases">
        <authorList>
            <person name="Oliphant S.A."/>
            <person name="Watson-Haigh N.S."/>
            <person name="Sumby K.M."/>
            <person name="Gardner J.M."/>
            <person name="Jiranek V."/>
        </authorList>
    </citation>
    <scope>NUCLEOTIDE SEQUENCE</scope>
    <source>
        <strain evidence="2">KI3_B9</strain>
    </source>
</reference>
<keyword evidence="1" id="KW-0472">Membrane</keyword>
<protein>
    <submittedName>
        <fullName evidence="2">Uncharacterized protein</fullName>
    </submittedName>
</protein>
<evidence type="ECO:0000313" key="2">
    <source>
        <dbReference type="EMBL" id="USS91741.1"/>
    </source>
</evidence>
<keyword evidence="3" id="KW-1185">Reference proteome</keyword>
<proteinExistence type="predicted"/>
<accession>A0ABY5C350</accession>
<evidence type="ECO:0000313" key="3">
    <source>
        <dbReference type="Proteomes" id="UP001056093"/>
    </source>
</evidence>
<name>A0ABY5C350_9LACO</name>
<feature type="transmembrane region" description="Helical" evidence="1">
    <location>
        <begin position="27"/>
        <end position="59"/>
    </location>
</feature>
<keyword evidence="1" id="KW-1133">Transmembrane helix</keyword>
<organism evidence="2 3">
    <name type="scientific">Fructobacillus americanaquae</name>
    <dbReference type="NCBI Taxonomy" id="2940302"/>
    <lineage>
        <taxon>Bacteria</taxon>
        <taxon>Bacillati</taxon>
        <taxon>Bacillota</taxon>
        <taxon>Bacilli</taxon>
        <taxon>Lactobacillales</taxon>
        <taxon>Lactobacillaceae</taxon>
        <taxon>Fructobacillus</taxon>
    </lineage>
</organism>
<keyword evidence="1" id="KW-0812">Transmembrane</keyword>